<dbReference type="InterPro" id="IPR002937">
    <property type="entry name" value="Amino_oxidase"/>
</dbReference>
<evidence type="ECO:0000256" key="3">
    <source>
        <dbReference type="ARBA" id="ARBA00005995"/>
    </source>
</evidence>
<keyword evidence="4" id="KW-0963">Cytoplasm</keyword>
<dbReference type="GO" id="GO:0005737">
    <property type="term" value="C:cytoplasm"/>
    <property type="evidence" value="ECO:0007669"/>
    <property type="project" value="UniProtKB-SubCell"/>
</dbReference>
<reference evidence="9" key="1">
    <citation type="submission" date="2021-02" db="EMBL/GenBank/DDBJ databases">
        <authorList>
            <person name="Nowell W R."/>
        </authorList>
    </citation>
    <scope>NUCLEOTIDE SEQUENCE</scope>
    <source>
        <strain evidence="9">Ploen Becks lab</strain>
    </source>
</reference>
<comment type="cofactor">
    <cofactor evidence="1">
        <name>FAD</name>
        <dbReference type="ChEBI" id="CHEBI:57692"/>
    </cofactor>
</comment>
<gene>
    <name evidence="9" type="ORF">OXX778_LOCUS12441</name>
</gene>
<dbReference type="Gene3D" id="3.50.50.60">
    <property type="entry name" value="FAD/NAD(P)-binding domain"/>
    <property type="match status" value="1"/>
</dbReference>
<evidence type="ECO:0000256" key="7">
    <source>
        <dbReference type="ARBA" id="ARBA00023002"/>
    </source>
</evidence>
<evidence type="ECO:0000313" key="10">
    <source>
        <dbReference type="Proteomes" id="UP000663879"/>
    </source>
</evidence>
<evidence type="ECO:0000256" key="2">
    <source>
        <dbReference type="ARBA" id="ARBA00004496"/>
    </source>
</evidence>
<evidence type="ECO:0000256" key="4">
    <source>
        <dbReference type="ARBA" id="ARBA00022490"/>
    </source>
</evidence>
<dbReference type="InterPro" id="IPR036188">
    <property type="entry name" value="FAD/NAD-bd_sf"/>
</dbReference>
<comment type="caution">
    <text evidence="9">The sequence shown here is derived from an EMBL/GenBank/DDBJ whole genome shotgun (WGS) entry which is preliminary data.</text>
</comment>
<name>A0A814B1X6_9BILA</name>
<evidence type="ECO:0000313" key="9">
    <source>
        <dbReference type="EMBL" id="CAF0922135.1"/>
    </source>
</evidence>
<dbReference type="SUPFAM" id="SSF54373">
    <property type="entry name" value="FAD-linked reductases, C-terminal domain"/>
    <property type="match status" value="1"/>
</dbReference>
<dbReference type="Pfam" id="PF01593">
    <property type="entry name" value="Amino_oxidase"/>
    <property type="match status" value="1"/>
</dbReference>
<accession>A0A814B1X6</accession>
<proteinExistence type="inferred from homology"/>
<comment type="subcellular location">
    <subcellularLocation>
        <location evidence="2">Cytoplasm</location>
    </subcellularLocation>
</comment>
<evidence type="ECO:0000256" key="5">
    <source>
        <dbReference type="ARBA" id="ARBA00022630"/>
    </source>
</evidence>
<comment type="similarity">
    <text evidence="3">Belongs to the flavin monoamine oxidase family.</text>
</comment>
<dbReference type="Proteomes" id="UP000663879">
    <property type="component" value="Unassembled WGS sequence"/>
</dbReference>
<dbReference type="PANTHER" id="PTHR10742">
    <property type="entry name" value="FLAVIN MONOAMINE OXIDASE"/>
    <property type="match status" value="1"/>
</dbReference>
<keyword evidence="10" id="KW-1185">Reference proteome</keyword>
<dbReference type="InterPro" id="IPR050281">
    <property type="entry name" value="Flavin_monoamine_oxidase"/>
</dbReference>
<dbReference type="Gene3D" id="3.90.660.10">
    <property type="match status" value="1"/>
</dbReference>
<dbReference type="OrthoDB" id="5046242at2759"/>
<evidence type="ECO:0000259" key="8">
    <source>
        <dbReference type="Pfam" id="PF01593"/>
    </source>
</evidence>
<dbReference type="EMBL" id="CAJNOC010002255">
    <property type="protein sequence ID" value="CAF0922135.1"/>
    <property type="molecule type" value="Genomic_DNA"/>
</dbReference>
<evidence type="ECO:0000256" key="6">
    <source>
        <dbReference type="ARBA" id="ARBA00022827"/>
    </source>
</evidence>
<keyword evidence="7" id="KW-0560">Oxidoreductase</keyword>
<keyword evidence="5" id="KW-0285">Flavoprotein</keyword>
<keyword evidence="6" id="KW-0274">FAD</keyword>
<dbReference type="AlphaFoldDB" id="A0A814B1X6"/>
<evidence type="ECO:0000256" key="1">
    <source>
        <dbReference type="ARBA" id="ARBA00001974"/>
    </source>
</evidence>
<dbReference type="GO" id="GO:0046592">
    <property type="term" value="F:polyamine oxidase activity"/>
    <property type="evidence" value="ECO:0007669"/>
    <property type="project" value="TreeGrafter"/>
</dbReference>
<feature type="domain" description="Amine oxidase" evidence="8">
    <location>
        <begin position="16"/>
        <end position="508"/>
    </location>
</feature>
<protein>
    <recommendedName>
        <fullName evidence="8">Amine oxidase domain-containing protein</fullName>
    </recommendedName>
</protein>
<dbReference type="SUPFAM" id="SSF51905">
    <property type="entry name" value="FAD/NAD(P)-binding domain"/>
    <property type="match status" value="1"/>
</dbReference>
<organism evidence="9 10">
    <name type="scientific">Brachionus calyciflorus</name>
    <dbReference type="NCBI Taxonomy" id="104777"/>
    <lineage>
        <taxon>Eukaryota</taxon>
        <taxon>Metazoa</taxon>
        <taxon>Spiralia</taxon>
        <taxon>Gnathifera</taxon>
        <taxon>Rotifera</taxon>
        <taxon>Eurotatoria</taxon>
        <taxon>Monogononta</taxon>
        <taxon>Pseudotrocha</taxon>
        <taxon>Ploima</taxon>
        <taxon>Brachionidae</taxon>
        <taxon>Brachionus</taxon>
    </lineage>
</organism>
<dbReference type="PANTHER" id="PTHR10742:SF405">
    <property type="entry name" value="PEROXISOMAL N(1)-ACETYL-SPERMINE_SPERMIDINE OXIDASE"/>
    <property type="match status" value="1"/>
</dbReference>
<sequence length="511" mass="59285">MSNYQSFETVIIGAGMSGISAAVNFLKNGYENFLLFEASDRIGGRIHTIDYEDGILEYGAQFIHGQVDNPIYKIAIENELIDEYYKEILYESDEDLSKHNGLKINLEEKERLNLFLNENGNKIDNNLIEIAFDCLNRSIRLAEKYSITNPLDQDLKLGFFIYENFLNLAKKFLNIKDSEVKNNLDCLFLWRCKIENVENSCNSVNDLSLKNFSNYIELKGSQIIEPKRGYKSILQQIIQNYEQKFEQKLKFKHELNKILLCENSSDCKHSKFTKDPKKIVLLFNNENVVLCEKIILTVSLGFLKENIKTLIDPISYVPLEKLEVIERQGYGTVNKIILEYETPFWDDNLETINLIWSDMDRENLFDRLDHVNFDVKKRWFEDVCSFEPSINYDNVLIGWICGNSYHESLSDEEIINECTLNLGKFFNKEIPKAKNVFRSKWNSNPLFNGSYSFYSYGSQPDDIDILARPLITENGAVIYFAGEATHPEFYSTVHGAYLSGIRESNRILENS</sequence>